<gene>
    <name evidence="1" type="ORF">BAOM_0662</name>
</gene>
<reference evidence="1 2" key="1">
    <citation type="submission" date="2018-01" db="EMBL/GenBank/DDBJ databases">
        <title>Bacillus asahii Genome sequencing and assembly.</title>
        <authorList>
            <person name="Jiang H."/>
            <person name="Feng Y."/>
            <person name="Zhao F."/>
            <person name="Lin X."/>
        </authorList>
    </citation>
    <scope>NUCLEOTIDE SEQUENCE [LARGE SCALE GENOMIC DNA]</scope>
    <source>
        <strain evidence="1 2">OM18</strain>
    </source>
</reference>
<protein>
    <submittedName>
        <fullName evidence="1">Uncharacterized protein</fullName>
    </submittedName>
</protein>
<name>A0A3T0KM07_9BACI</name>
<proteinExistence type="predicted"/>
<evidence type="ECO:0000313" key="1">
    <source>
        <dbReference type="EMBL" id="AZV41294.1"/>
    </source>
</evidence>
<dbReference type="KEGG" id="pasa:BAOM_0662"/>
<dbReference type="EMBL" id="CP026095">
    <property type="protein sequence ID" value="AZV41294.1"/>
    <property type="molecule type" value="Genomic_DNA"/>
</dbReference>
<accession>A0A3T0KM07</accession>
<dbReference type="RefSeq" id="WP_164853118.1">
    <property type="nucleotide sequence ID" value="NZ_CP026095.1"/>
</dbReference>
<dbReference type="AlphaFoldDB" id="A0A3T0KM07"/>
<sequence length="48" mass="5279">MAEWWIISMGFIFCLGLVGGGFVYVLKKALNSKDATTIDPLPSEENES</sequence>
<dbReference type="Proteomes" id="UP000283095">
    <property type="component" value="Chromosome"/>
</dbReference>
<evidence type="ECO:0000313" key="2">
    <source>
        <dbReference type="Proteomes" id="UP000283095"/>
    </source>
</evidence>
<organism evidence="1 2">
    <name type="scientific">Peribacillus asahii</name>
    <dbReference type="NCBI Taxonomy" id="228899"/>
    <lineage>
        <taxon>Bacteria</taxon>
        <taxon>Bacillati</taxon>
        <taxon>Bacillota</taxon>
        <taxon>Bacilli</taxon>
        <taxon>Bacillales</taxon>
        <taxon>Bacillaceae</taxon>
        <taxon>Peribacillus</taxon>
    </lineage>
</organism>